<feature type="signal peptide" evidence="1">
    <location>
        <begin position="1"/>
        <end position="16"/>
    </location>
</feature>
<feature type="domain" description="DUF7907" evidence="2">
    <location>
        <begin position="25"/>
        <end position="197"/>
    </location>
</feature>
<dbReference type="EMBL" id="JAULSU010000004">
    <property type="protein sequence ID" value="KAK0620595.1"/>
    <property type="molecule type" value="Genomic_DNA"/>
</dbReference>
<keyword evidence="1" id="KW-0732">Signal</keyword>
<protein>
    <recommendedName>
        <fullName evidence="2">DUF7907 domain-containing protein</fullName>
    </recommendedName>
</protein>
<evidence type="ECO:0000313" key="4">
    <source>
        <dbReference type="Proteomes" id="UP001175000"/>
    </source>
</evidence>
<name>A0AA39WSL9_9PEZI</name>
<evidence type="ECO:0000313" key="3">
    <source>
        <dbReference type="EMBL" id="KAK0620595.1"/>
    </source>
</evidence>
<sequence>MHPPILLSLLPTLISASCVPLSSGSRGFRLVINVTDPSHDLTPPIHNTYFNLVHIGPAQNRAIAASTPGPTFYQNGTSSSSSISFTTTLTDGGTPPFPEGITYQQEATDEHGAGIYVNAGSGAQNVKMTRLFNPLSYLTILNEVIGSSFVGCNGTIPYYGSERQFQVINWVTTTRNATGTHLVIPEGCVAVNLVPECAVLEALPVDAKSSHEWAQEVRCYEGVRGVKWSGN</sequence>
<dbReference type="Pfam" id="PF25484">
    <property type="entry name" value="DUF7907"/>
    <property type="match status" value="1"/>
</dbReference>
<keyword evidence="4" id="KW-1185">Reference proteome</keyword>
<gene>
    <name evidence="3" type="ORF">B0T14DRAFT_431666</name>
</gene>
<dbReference type="AlphaFoldDB" id="A0AA39WSL9"/>
<comment type="caution">
    <text evidence="3">The sequence shown here is derived from an EMBL/GenBank/DDBJ whole genome shotgun (WGS) entry which is preliminary data.</text>
</comment>
<proteinExistence type="predicted"/>
<feature type="chain" id="PRO_5041237977" description="DUF7907 domain-containing protein" evidence="1">
    <location>
        <begin position="17"/>
        <end position="231"/>
    </location>
</feature>
<evidence type="ECO:0000256" key="1">
    <source>
        <dbReference type="SAM" id="SignalP"/>
    </source>
</evidence>
<reference evidence="3" key="1">
    <citation type="submission" date="2023-06" db="EMBL/GenBank/DDBJ databases">
        <title>Genome-scale phylogeny and comparative genomics of the fungal order Sordariales.</title>
        <authorList>
            <consortium name="Lawrence Berkeley National Laboratory"/>
            <person name="Hensen N."/>
            <person name="Bonometti L."/>
            <person name="Westerberg I."/>
            <person name="Brannstrom I.O."/>
            <person name="Guillou S."/>
            <person name="Cros-Aarteil S."/>
            <person name="Calhoun S."/>
            <person name="Haridas S."/>
            <person name="Kuo A."/>
            <person name="Mondo S."/>
            <person name="Pangilinan J."/>
            <person name="Riley R."/>
            <person name="Labutti K."/>
            <person name="Andreopoulos B."/>
            <person name="Lipzen A."/>
            <person name="Chen C."/>
            <person name="Yanf M."/>
            <person name="Daum C."/>
            <person name="Ng V."/>
            <person name="Clum A."/>
            <person name="Steindorff A."/>
            <person name="Ohm R."/>
            <person name="Martin F."/>
            <person name="Silar P."/>
            <person name="Natvig D."/>
            <person name="Lalanne C."/>
            <person name="Gautier V."/>
            <person name="Ament-Velasquez S.L."/>
            <person name="Kruys A."/>
            <person name="Hutchinson M.I."/>
            <person name="Powell A.J."/>
            <person name="Barry K."/>
            <person name="Miller A.N."/>
            <person name="Grigoriev I.V."/>
            <person name="Debuchy R."/>
            <person name="Gladieux P."/>
            <person name="Thoren M.H."/>
            <person name="Johannesson H."/>
        </authorList>
    </citation>
    <scope>NUCLEOTIDE SEQUENCE</scope>
    <source>
        <strain evidence="3">CBS 606.72</strain>
    </source>
</reference>
<dbReference type="InterPro" id="IPR057229">
    <property type="entry name" value="DUF7907"/>
</dbReference>
<dbReference type="Proteomes" id="UP001175000">
    <property type="component" value="Unassembled WGS sequence"/>
</dbReference>
<organism evidence="3 4">
    <name type="scientific">Immersiella caudata</name>
    <dbReference type="NCBI Taxonomy" id="314043"/>
    <lineage>
        <taxon>Eukaryota</taxon>
        <taxon>Fungi</taxon>
        <taxon>Dikarya</taxon>
        <taxon>Ascomycota</taxon>
        <taxon>Pezizomycotina</taxon>
        <taxon>Sordariomycetes</taxon>
        <taxon>Sordariomycetidae</taxon>
        <taxon>Sordariales</taxon>
        <taxon>Lasiosphaeriaceae</taxon>
        <taxon>Immersiella</taxon>
    </lineage>
</organism>
<evidence type="ECO:0000259" key="2">
    <source>
        <dbReference type="Pfam" id="PF25484"/>
    </source>
</evidence>
<accession>A0AA39WSL9</accession>